<dbReference type="Proteomes" id="UP000236291">
    <property type="component" value="Unassembled WGS sequence"/>
</dbReference>
<gene>
    <name evidence="2" type="ORF">L195_g049402</name>
</gene>
<keyword evidence="1" id="KW-0812">Transmembrane</keyword>
<comment type="caution">
    <text evidence="2">The sequence shown here is derived from an EMBL/GenBank/DDBJ whole genome shotgun (WGS) entry which is preliminary data.</text>
</comment>
<keyword evidence="1" id="KW-1133">Transmembrane helix</keyword>
<keyword evidence="1" id="KW-0472">Membrane</keyword>
<organism evidence="2 3">
    <name type="scientific">Trifolium pratense</name>
    <name type="common">Red clover</name>
    <dbReference type="NCBI Taxonomy" id="57577"/>
    <lineage>
        <taxon>Eukaryota</taxon>
        <taxon>Viridiplantae</taxon>
        <taxon>Streptophyta</taxon>
        <taxon>Embryophyta</taxon>
        <taxon>Tracheophyta</taxon>
        <taxon>Spermatophyta</taxon>
        <taxon>Magnoliopsida</taxon>
        <taxon>eudicotyledons</taxon>
        <taxon>Gunneridae</taxon>
        <taxon>Pentapetalae</taxon>
        <taxon>rosids</taxon>
        <taxon>fabids</taxon>
        <taxon>Fabales</taxon>
        <taxon>Fabaceae</taxon>
        <taxon>Papilionoideae</taxon>
        <taxon>50 kb inversion clade</taxon>
        <taxon>NPAAA clade</taxon>
        <taxon>Hologalegina</taxon>
        <taxon>IRL clade</taxon>
        <taxon>Trifolieae</taxon>
        <taxon>Trifolium</taxon>
    </lineage>
</organism>
<sequence>MAQFSFLKMGFLLLAAHGAVDLLFILRMAQPVLRMLRSEFFSKISPDSFELLMEMDLTLCCLGTGTVPVSGTGT</sequence>
<dbReference type="AlphaFoldDB" id="A0A2K3JP01"/>
<feature type="transmembrane region" description="Helical" evidence="1">
    <location>
        <begin position="6"/>
        <end position="26"/>
    </location>
</feature>
<accession>A0A2K3JP01</accession>
<protein>
    <submittedName>
        <fullName evidence="2">Uncharacterized protein</fullName>
    </submittedName>
</protein>
<evidence type="ECO:0000256" key="1">
    <source>
        <dbReference type="SAM" id="Phobius"/>
    </source>
</evidence>
<evidence type="ECO:0000313" key="2">
    <source>
        <dbReference type="EMBL" id="PNX55772.1"/>
    </source>
</evidence>
<feature type="non-terminal residue" evidence="2">
    <location>
        <position position="74"/>
    </location>
</feature>
<evidence type="ECO:0000313" key="3">
    <source>
        <dbReference type="Proteomes" id="UP000236291"/>
    </source>
</evidence>
<reference evidence="2 3" key="1">
    <citation type="journal article" date="2014" name="Am. J. Bot.">
        <title>Genome assembly and annotation for red clover (Trifolium pratense; Fabaceae).</title>
        <authorList>
            <person name="Istvanek J."/>
            <person name="Jaros M."/>
            <person name="Krenek A."/>
            <person name="Repkova J."/>
        </authorList>
    </citation>
    <scope>NUCLEOTIDE SEQUENCE [LARGE SCALE GENOMIC DNA]</scope>
    <source>
        <strain evidence="3">cv. Tatra</strain>
        <tissue evidence="2">Young leaves</tissue>
    </source>
</reference>
<reference evidence="2 3" key="2">
    <citation type="journal article" date="2017" name="Front. Plant Sci.">
        <title>Gene Classification and Mining of Molecular Markers Useful in Red Clover (Trifolium pratense) Breeding.</title>
        <authorList>
            <person name="Istvanek J."/>
            <person name="Dluhosova J."/>
            <person name="Dluhos P."/>
            <person name="Patkova L."/>
            <person name="Nedelnik J."/>
            <person name="Repkova J."/>
        </authorList>
    </citation>
    <scope>NUCLEOTIDE SEQUENCE [LARGE SCALE GENOMIC DNA]</scope>
    <source>
        <strain evidence="3">cv. Tatra</strain>
        <tissue evidence="2">Young leaves</tissue>
    </source>
</reference>
<name>A0A2K3JP01_TRIPR</name>
<dbReference type="EMBL" id="ASHM01072740">
    <property type="protein sequence ID" value="PNX55772.1"/>
    <property type="molecule type" value="Genomic_DNA"/>
</dbReference>
<proteinExistence type="predicted"/>